<dbReference type="InterPro" id="IPR039420">
    <property type="entry name" value="WalR-like"/>
</dbReference>
<evidence type="ECO:0000256" key="1">
    <source>
        <dbReference type="ARBA" id="ARBA00022553"/>
    </source>
</evidence>
<keyword evidence="1 6" id="KW-0597">Phosphoprotein</keyword>
<protein>
    <submittedName>
        <fullName evidence="10">Response regulator transcription factor</fullName>
    </submittedName>
</protein>
<evidence type="ECO:0000256" key="5">
    <source>
        <dbReference type="ARBA" id="ARBA00023163"/>
    </source>
</evidence>
<feature type="DNA-binding region" description="OmpR/PhoB-type" evidence="7">
    <location>
        <begin position="135"/>
        <end position="235"/>
    </location>
</feature>
<dbReference type="Proteomes" id="UP001566331">
    <property type="component" value="Unassembled WGS sequence"/>
</dbReference>
<organism evidence="10 11">
    <name type="scientific">Luteimonas salinilitoris</name>
    <dbReference type="NCBI Taxonomy" id="3237697"/>
    <lineage>
        <taxon>Bacteria</taxon>
        <taxon>Pseudomonadati</taxon>
        <taxon>Pseudomonadota</taxon>
        <taxon>Gammaproteobacteria</taxon>
        <taxon>Lysobacterales</taxon>
        <taxon>Lysobacteraceae</taxon>
        <taxon>Luteimonas</taxon>
    </lineage>
</organism>
<dbReference type="PROSITE" id="PS51755">
    <property type="entry name" value="OMPR_PHOB"/>
    <property type="match status" value="1"/>
</dbReference>
<name>A0ABV4HVB3_9GAMM</name>
<keyword evidence="4 7" id="KW-0238">DNA-binding</keyword>
<gene>
    <name evidence="10" type="ORF">AB6713_19100</name>
</gene>
<accession>A0ABV4HVB3</accession>
<evidence type="ECO:0000256" key="4">
    <source>
        <dbReference type="ARBA" id="ARBA00023125"/>
    </source>
</evidence>
<evidence type="ECO:0000259" key="9">
    <source>
        <dbReference type="PROSITE" id="PS51755"/>
    </source>
</evidence>
<dbReference type="Gene3D" id="3.40.50.2300">
    <property type="match status" value="1"/>
</dbReference>
<dbReference type="EMBL" id="JBFWIC010000046">
    <property type="protein sequence ID" value="MEZ0476696.1"/>
    <property type="molecule type" value="Genomic_DNA"/>
</dbReference>
<sequence length="235" mass="26070">MNTAMLQATNELPRLAVVEDDREFREDVLVPTLTRAGFEVDGMASALELYRAMTVRRYDLVLLDAGLPDEDGFSIAAHLRGLSPALGIVMLTGYASGDDRMRGLRAGVDAYLSKPASMEMVATTLRNLARRVVPNANLARAKWRMDEGCWRILSPDGVEIAMSLAERQVMKVLAASCGAPIKREALIASLAENVHDFDPHRLEMLVHRLRKKCLKLGREELPLRAVRGVGYVLTW</sequence>
<dbReference type="SUPFAM" id="SSF52172">
    <property type="entry name" value="CheY-like"/>
    <property type="match status" value="1"/>
</dbReference>
<dbReference type="SMART" id="SM00448">
    <property type="entry name" value="REC"/>
    <property type="match status" value="1"/>
</dbReference>
<keyword evidence="5" id="KW-0804">Transcription</keyword>
<proteinExistence type="predicted"/>
<feature type="modified residue" description="4-aspartylphosphate" evidence="6">
    <location>
        <position position="64"/>
    </location>
</feature>
<dbReference type="PANTHER" id="PTHR48111:SF1">
    <property type="entry name" value="TWO-COMPONENT RESPONSE REGULATOR ORR33"/>
    <property type="match status" value="1"/>
</dbReference>
<dbReference type="InterPro" id="IPR036388">
    <property type="entry name" value="WH-like_DNA-bd_sf"/>
</dbReference>
<dbReference type="PANTHER" id="PTHR48111">
    <property type="entry name" value="REGULATOR OF RPOS"/>
    <property type="match status" value="1"/>
</dbReference>
<evidence type="ECO:0000256" key="3">
    <source>
        <dbReference type="ARBA" id="ARBA00023015"/>
    </source>
</evidence>
<feature type="domain" description="Response regulatory" evidence="8">
    <location>
        <begin position="15"/>
        <end position="129"/>
    </location>
</feature>
<dbReference type="Pfam" id="PF00072">
    <property type="entry name" value="Response_reg"/>
    <property type="match status" value="1"/>
</dbReference>
<feature type="domain" description="OmpR/PhoB-type" evidence="9">
    <location>
        <begin position="135"/>
        <end position="235"/>
    </location>
</feature>
<dbReference type="SUPFAM" id="SSF46894">
    <property type="entry name" value="C-terminal effector domain of the bipartite response regulators"/>
    <property type="match status" value="1"/>
</dbReference>
<dbReference type="PROSITE" id="PS50110">
    <property type="entry name" value="RESPONSE_REGULATORY"/>
    <property type="match status" value="1"/>
</dbReference>
<evidence type="ECO:0000259" key="8">
    <source>
        <dbReference type="PROSITE" id="PS50110"/>
    </source>
</evidence>
<dbReference type="Pfam" id="PF00486">
    <property type="entry name" value="Trans_reg_C"/>
    <property type="match status" value="1"/>
</dbReference>
<evidence type="ECO:0000313" key="11">
    <source>
        <dbReference type="Proteomes" id="UP001566331"/>
    </source>
</evidence>
<keyword evidence="3" id="KW-0805">Transcription regulation</keyword>
<dbReference type="InterPro" id="IPR001789">
    <property type="entry name" value="Sig_transdc_resp-reg_receiver"/>
</dbReference>
<dbReference type="RefSeq" id="WP_370565778.1">
    <property type="nucleotide sequence ID" value="NZ_JBFWIB010000026.1"/>
</dbReference>
<dbReference type="InterPro" id="IPR016032">
    <property type="entry name" value="Sig_transdc_resp-reg_C-effctor"/>
</dbReference>
<dbReference type="InterPro" id="IPR011006">
    <property type="entry name" value="CheY-like_superfamily"/>
</dbReference>
<evidence type="ECO:0000256" key="7">
    <source>
        <dbReference type="PROSITE-ProRule" id="PRU01091"/>
    </source>
</evidence>
<comment type="caution">
    <text evidence="10">The sequence shown here is derived from an EMBL/GenBank/DDBJ whole genome shotgun (WGS) entry which is preliminary data.</text>
</comment>
<evidence type="ECO:0000256" key="2">
    <source>
        <dbReference type="ARBA" id="ARBA00023012"/>
    </source>
</evidence>
<evidence type="ECO:0000256" key="6">
    <source>
        <dbReference type="PROSITE-ProRule" id="PRU00169"/>
    </source>
</evidence>
<reference evidence="10 11" key="1">
    <citation type="submission" date="2024-07" db="EMBL/GenBank/DDBJ databases">
        <title>Luteimonas salilacus sp. nov., isolated from the shore soil of Salt Lake in Tibet of China.</title>
        <authorList>
            <person name="Zhang X."/>
            <person name="Li A."/>
        </authorList>
    </citation>
    <scope>NUCLEOTIDE SEQUENCE [LARGE SCALE GENOMIC DNA]</scope>
    <source>
        <strain evidence="10 11">B3-2-R+30</strain>
    </source>
</reference>
<keyword evidence="2" id="KW-0902">Two-component regulatory system</keyword>
<dbReference type="Gene3D" id="1.10.10.10">
    <property type="entry name" value="Winged helix-like DNA-binding domain superfamily/Winged helix DNA-binding domain"/>
    <property type="match status" value="1"/>
</dbReference>
<dbReference type="InterPro" id="IPR001867">
    <property type="entry name" value="OmpR/PhoB-type_DNA-bd"/>
</dbReference>
<keyword evidence="11" id="KW-1185">Reference proteome</keyword>
<evidence type="ECO:0000313" key="10">
    <source>
        <dbReference type="EMBL" id="MEZ0476696.1"/>
    </source>
</evidence>
<dbReference type="SMART" id="SM00862">
    <property type="entry name" value="Trans_reg_C"/>
    <property type="match status" value="1"/>
</dbReference>
<dbReference type="CDD" id="cd17574">
    <property type="entry name" value="REC_OmpR"/>
    <property type="match status" value="1"/>
</dbReference>